<evidence type="ECO:0000313" key="4">
    <source>
        <dbReference type="Proteomes" id="UP000000757"/>
    </source>
</evidence>
<dbReference type="InterPro" id="IPR013154">
    <property type="entry name" value="ADH-like_N"/>
</dbReference>
<gene>
    <name evidence="3" type="ordered locus">MSMEG_3409</name>
</gene>
<dbReference type="KEGG" id="msb:LJ00_16965"/>
<dbReference type="GeneID" id="93458175"/>
<dbReference type="GO" id="GO:0016491">
    <property type="term" value="F:oxidoreductase activity"/>
    <property type="evidence" value="ECO:0007669"/>
    <property type="project" value="InterPro"/>
</dbReference>
<evidence type="ECO:0000259" key="2">
    <source>
        <dbReference type="SMART" id="SM00829"/>
    </source>
</evidence>
<dbReference type="CDD" id="cd08268">
    <property type="entry name" value="MDR2"/>
    <property type="match status" value="1"/>
</dbReference>
<dbReference type="InterPro" id="IPR020843">
    <property type="entry name" value="ER"/>
</dbReference>
<dbReference type="KEGG" id="msm:MSMEG_3409"/>
<dbReference type="PATRIC" id="fig|246196.19.peg.3368"/>
<dbReference type="Pfam" id="PF13602">
    <property type="entry name" value="ADH_zinc_N_2"/>
    <property type="match status" value="1"/>
</dbReference>
<dbReference type="Gene3D" id="3.90.180.10">
    <property type="entry name" value="Medium-chain alcohol dehydrogenases, catalytic domain"/>
    <property type="match status" value="1"/>
</dbReference>
<dbReference type="Pfam" id="PF08240">
    <property type="entry name" value="ADH_N"/>
    <property type="match status" value="1"/>
</dbReference>
<dbReference type="PANTHER" id="PTHR44154:SF1">
    <property type="entry name" value="QUINONE OXIDOREDUCTASE"/>
    <property type="match status" value="1"/>
</dbReference>
<dbReference type="EMBL" id="CP000480">
    <property type="protein sequence ID" value="ABK71526.1"/>
    <property type="molecule type" value="Genomic_DNA"/>
</dbReference>
<name>A0QXS6_MYCS2</name>
<dbReference type="RefSeq" id="WP_011729043.1">
    <property type="nucleotide sequence ID" value="NC_008596.1"/>
</dbReference>
<dbReference type="STRING" id="246196.MSMEG_3409"/>
<dbReference type="Gene3D" id="3.40.50.720">
    <property type="entry name" value="NAD(P)-binding Rossmann-like Domain"/>
    <property type="match status" value="1"/>
</dbReference>
<dbReference type="InterPro" id="IPR011032">
    <property type="entry name" value="GroES-like_sf"/>
</dbReference>
<dbReference type="InterPro" id="IPR051603">
    <property type="entry name" value="Zinc-ADH_QOR/CCCR"/>
</dbReference>
<sequence>MKAISVEQFGGPDVLELSEVPDPRPAPGEVLISIEASGVGYVDVMAREGHYHAFTEAGFVPGLEIAGVVSELGDGVDAGWLGRRVFAMPMTGGGYAEYVAVSSDQLIPLPDGVSARSAVALGMNALVAKIAVERMGSAPGESVYVRGAGGGIGIMAVQICNARGAHVTATTSSALRGERLRALGAEHVVDRHASGESDSRSYDLIVDTVAGPQLGSYVAKLKPNGRYILCGGVGGAPAEDFGRVLLENFHRSPTFSAFSLNSVENPAIVTTGTELFAGADRGAITPVVHCELPLADAASAHAELEAGRVFGKVVLIP</sequence>
<proteinExistence type="predicted"/>
<dbReference type="PANTHER" id="PTHR44154">
    <property type="entry name" value="QUINONE OXIDOREDUCTASE"/>
    <property type="match status" value="1"/>
</dbReference>
<dbReference type="eggNOG" id="COG0604">
    <property type="taxonomic scope" value="Bacteria"/>
</dbReference>
<keyword evidence="4" id="KW-1185">Reference proteome</keyword>
<dbReference type="SUPFAM" id="SSF51735">
    <property type="entry name" value="NAD(P)-binding Rossmann-fold domains"/>
    <property type="match status" value="1"/>
</dbReference>
<accession>A0QXS6</accession>
<keyword evidence="1" id="KW-0521">NADP</keyword>
<organism evidence="3 4">
    <name type="scientific">Mycolicibacterium smegmatis (strain ATCC 700084 / mc(2)155)</name>
    <name type="common">Mycobacterium smegmatis</name>
    <dbReference type="NCBI Taxonomy" id="246196"/>
    <lineage>
        <taxon>Bacteria</taxon>
        <taxon>Bacillati</taxon>
        <taxon>Actinomycetota</taxon>
        <taxon>Actinomycetes</taxon>
        <taxon>Mycobacteriales</taxon>
        <taxon>Mycobacteriaceae</taxon>
        <taxon>Mycolicibacterium</taxon>
    </lineage>
</organism>
<dbReference type="SMART" id="SM00829">
    <property type="entry name" value="PKS_ER"/>
    <property type="match status" value="1"/>
</dbReference>
<dbReference type="InterPro" id="IPR036291">
    <property type="entry name" value="NAD(P)-bd_dom_sf"/>
</dbReference>
<evidence type="ECO:0000256" key="1">
    <source>
        <dbReference type="ARBA" id="ARBA00022857"/>
    </source>
</evidence>
<dbReference type="AlphaFoldDB" id="A0QXS6"/>
<dbReference type="PaxDb" id="246196-MSMEI_3330"/>
<protein>
    <submittedName>
        <fullName evidence="3">Oxidoreductase</fullName>
    </submittedName>
</protein>
<dbReference type="SUPFAM" id="SSF50129">
    <property type="entry name" value="GroES-like"/>
    <property type="match status" value="1"/>
</dbReference>
<reference evidence="3 4" key="1">
    <citation type="submission" date="2006-10" db="EMBL/GenBank/DDBJ databases">
        <authorList>
            <person name="Fleischmann R.D."/>
            <person name="Dodson R.J."/>
            <person name="Haft D.H."/>
            <person name="Merkel J.S."/>
            <person name="Nelson W.C."/>
            <person name="Fraser C.M."/>
        </authorList>
    </citation>
    <scope>NUCLEOTIDE SEQUENCE [LARGE SCALE GENOMIC DNA]</scope>
    <source>
        <strain evidence="4">ATCC 700084 / mc(2)155</strain>
    </source>
</reference>
<dbReference type="OrthoDB" id="4512359at2"/>
<dbReference type="Proteomes" id="UP000000757">
    <property type="component" value="Chromosome"/>
</dbReference>
<feature type="domain" description="Enoyl reductase (ER)" evidence="2">
    <location>
        <begin position="10"/>
        <end position="315"/>
    </location>
</feature>
<evidence type="ECO:0000313" key="3">
    <source>
        <dbReference type="EMBL" id="ABK71526.1"/>
    </source>
</evidence>